<dbReference type="PANTHER" id="PTHR43046">
    <property type="entry name" value="GDP-MANNOSE MANNOSYL HYDROLASE"/>
    <property type="match status" value="1"/>
</dbReference>
<evidence type="ECO:0000256" key="1">
    <source>
        <dbReference type="ARBA" id="ARBA00001946"/>
    </source>
</evidence>
<feature type="domain" description="Nudix hydrolase" evidence="3">
    <location>
        <begin position="11"/>
        <end position="135"/>
    </location>
</feature>
<protein>
    <recommendedName>
        <fullName evidence="3">Nudix hydrolase domain-containing protein</fullName>
    </recommendedName>
</protein>
<dbReference type="KEGG" id="vte:BHY08_00310"/>
<dbReference type="RefSeq" id="WP_071455988.1">
    <property type="nucleotide sequence ID" value="NZ_CP017267.1"/>
</dbReference>
<dbReference type="GO" id="GO:0016787">
    <property type="term" value="F:hydrolase activity"/>
    <property type="evidence" value="ECO:0007669"/>
    <property type="project" value="UniProtKB-KW"/>
</dbReference>
<evidence type="ECO:0000313" key="4">
    <source>
        <dbReference type="EMBL" id="APB30425.1"/>
    </source>
</evidence>
<dbReference type="Gene3D" id="3.90.79.10">
    <property type="entry name" value="Nucleoside Triphosphate Pyrophosphohydrolase"/>
    <property type="match status" value="1"/>
</dbReference>
<evidence type="ECO:0000313" key="5">
    <source>
        <dbReference type="Proteomes" id="UP000191200"/>
    </source>
</evidence>
<name>A0A1J0A3D4_9ENTE</name>
<keyword evidence="5" id="KW-1185">Reference proteome</keyword>
<dbReference type="EMBL" id="CP017267">
    <property type="protein sequence ID" value="APB30425.1"/>
    <property type="molecule type" value="Genomic_DNA"/>
</dbReference>
<dbReference type="Pfam" id="PF00293">
    <property type="entry name" value="NUDIX"/>
    <property type="match status" value="1"/>
</dbReference>
<dbReference type="PROSITE" id="PS00893">
    <property type="entry name" value="NUDIX_BOX"/>
    <property type="match status" value="1"/>
</dbReference>
<gene>
    <name evidence="4" type="ORF">BHY08_00310</name>
</gene>
<dbReference type="InterPro" id="IPR020084">
    <property type="entry name" value="NUDIX_hydrolase_CS"/>
</dbReference>
<keyword evidence="2" id="KW-0378">Hydrolase</keyword>
<evidence type="ECO:0000259" key="3">
    <source>
        <dbReference type="PROSITE" id="PS51462"/>
    </source>
</evidence>
<dbReference type="CDD" id="cd04688">
    <property type="entry name" value="NUDIX_Hydrolase"/>
    <property type="match status" value="1"/>
</dbReference>
<dbReference type="OrthoDB" id="9008185at2"/>
<dbReference type="PROSITE" id="PS51462">
    <property type="entry name" value="NUDIX"/>
    <property type="match status" value="1"/>
</dbReference>
<dbReference type="SUPFAM" id="SSF55811">
    <property type="entry name" value="Nudix"/>
    <property type="match status" value="1"/>
</dbReference>
<sequence length="145" mass="16342">MEDIRVVIGDSKFDVRACGVLSQDNHILSSVESDGSQTLPGGAVKIGETSKEAVVREFLEETNIRVRVGNLLAVVENMFNYKDKPYQQIIFVYEVFPIEEISDIKGDIEVKWTPKERLNALKPSPLNDIIQQLGTTIRHVINKED</sequence>
<evidence type="ECO:0000256" key="2">
    <source>
        <dbReference type="ARBA" id="ARBA00022801"/>
    </source>
</evidence>
<dbReference type="Proteomes" id="UP000191200">
    <property type="component" value="Chromosome"/>
</dbReference>
<dbReference type="InterPro" id="IPR000086">
    <property type="entry name" value="NUDIX_hydrolase_dom"/>
</dbReference>
<dbReference type="STRING" id="519472.BHY08_00310"/>
<comment type="cofactor">
    <cofactor evidence="1">
        <name>Mg(2+)</name>
        <dbReference type="ChEBI" id="CHEBI:18420"/>
    </cofactor>
</comment>
<dbReference type="InterPro" id="IPR015797">
    <property type="entry name" value="NUDIX_hydrolase-like_dom_sf"/>
</dbReference>
<accession>A0A1J0A3D4</accession>
<proteinExistence type="predicted"/>
<reference evidence="4 5" key="1">
    <citation type="submission" date="2016-09" db="EMBL/GenBank/DDBJ databases">
        <title>Vagococcus teuberi sp. nov., isolated from the Malian artisanal sour milk fene.</title>
        <authorList>
            <person name="Wullschleger S."/>
            <person name="Seifert C."/>
            <person name="Baumgartner S."/>
            <person name="Lacroix C."/>
            <person name="Bonfoh B."/>
            <person name="Stevens M.J."/>
            <person name="Meile L."/>
        </authorList>
    </citation>
    <scope>NUCLEOTIDE SEQUENCE [LARGE SCALE GENOMIC DNA]</scope>
    <source>
        <strain evidence="4 5">DSM 21459</strain>
    </source>
</reference>
<organism evidence="4 5">
    <name type="scientific">Vagococcus teuberi</name>
    <dbReference type="NCBI Taxonomy" id="519472"/>
    <lineage>
        <taxon>Bacteria</taxon>
        <taxon>Bacillati</taxon>
        <taxon>Bacillota</taxon>
        <taxon>Bacilli</taxon>
        <taxon>Lactobacillales</taxon>
        <taxon>Enterococcaceae</taxon>
        <taxon>Vagococcus</taxon>
    </lineage>
</organism>
<dbReference type="AlphaFoldDB" id="A0A1J0A3D4"/>
<dbReference type="PANTHER" id="PTHR43046:SF14">
    <property type="entry name" value="MUTT_NUDIX FAMILY PROTEIN"/>
    <property type="match status" value="1"/>
</dbReference>